<dbReference type="GO" id="GO:0005829">
    <property type="term" value="C:cytosol"/>
    <property type="evidence" value="ECO:0007669"/>
    <property type="project" value="GOC"/>
</dbReference>
<evidence type="ECO:0000256" key="3">
    <source>
        <dbReference type="ARBA" id="ARBA00022448"/>
    </source>
</evidence>
<evidence type="ECO:0000256" key="6">
    <source>
        <dbReference type="PIRNR" id="PIRNR009375"/>
    </source>
</evidence>
<dbReference type="AlphaFoldDB" id="F0WCQ9"/>
<dbReference type="PANTHER" id="PTHR11099:SF0">
    <property type="entry name" value="VACUOLAR PROTEIN SORTING-ASSOCIATED PROTEIN 35"/>
    <property type="match status" value="1"/>
</dbReference>
<comment type="similarity">
    <text evidence="2 6">Belongs to the VPS35 family.</text>
</comment>
<keyword evidence="3 6" id="KW-0813">Transport</keyword>
<gene>
    <name evidence="7" type="primary">AlNc14C60G4439</name>
    <name evidence="7" type="ORF">ALNC14_051230</name>
</gene>
<dbReference type="InterPro" id="IPR016024">
    <property type="entry name" value="ARM-type_fold"/>
</dbReference>
<dbReference type="InterPro" id="IPR042491">
    <property type="entry name" value="Vps35_C"/>
</dbReference>
<dbReference type="GO" id="GO:0005770">
    <property type="term" value="C:late endosome"/>
    <property type="evidence" value="ECO:0007669"/>
    <property type="project" value="TreeGrafter"/>
</dbReference>
<comment type="function">
    <text evidence="6">Plays a role in vesicular protein sorting.</text>
</comment>
<evidence type="ECO:0000313" key="7">
    <source>
        <dbReference type="EMBL" id="CCA18980.1"/>
    </source>
</evidence>
<dbReference type="InterPro" id="IPR005378">
    <property type="entry name" value="Vps35"/>
</dbReference>
<dbReference type="GO" id="GO:0006886">
    <property type="term" value="P:intracellular protein transport"/>
    <property type="evidence" value="ECO:0007669"/>
    <property type="project" value="TreeGrafter"/>
</dbReference>
<evidence type="ECO:0000256" key="5">
    <source>
        <dbReference type="ARBA" id="ARBA00023136"/>
    </source>
</evidence>
<evidence type="ECO:0000256" key="2">
    <source>
        <dbReference type="ARBA" id="ARBA00006536"/>
    </source>
</evidence>
<reference evidence="7" key="2">
    <citation type="submission" date="2011-02" db="EMBL/GenBank/DDBJ databases">
        <authorList>
            <person name="MacLean D."/>
        </authorList>
    </citation>
    <scope>NUCLEOTIDE SEQUENCE</scope>
</reference>
<proteinExistence type="inferred from homology"/>
<dbReference type="PIRSF" id="PIRSF009375">
    <property type="entry name" value="Retromer_Vps35"/>
    <property type="match status" value="1"/>
</dbReference>
<comment type="subcellular location">
    <subcellularLocation>
        <location evidence="1">Membrane</location>
        <topology evidence="1">Peripheral membrane protein</topology>
    </subcellularLocation>
</comment>
<dbReference type="GO" id="GO:0030906">
    <property type="term" value="C:retromer, cargo-selective complex"/>
    <property type="evidence" value="ECO:0007669"/>
    <property type="project" value="InterPro"/>
</dbReference>
<sequence length="796" mass="90644">MERHQRNQSPSHEVVLQEALLQAKKNASEMKRALDFNDLDGSLVKAAACFQELQADHLSPKEYYQLYAQISDDMTQLEEVFQSLIDSGTTAQELYERVQWNARIVPRLYMLIGVGQILVKENPVLEVLADLLDMVRGVQSPLRGLFLRYHLVVTMKTNLTRYAHSLEGVAGTKDVIDFLMQNLSETSRLWIRVHHQSMDNGLKKSSDRETERKDLQVLVGTSLVRLSELSGLTCEIYSDRILPPTLDLIRSSKDDLAQEYLLECIIHVFPDEFHAQNLELFLDTFTKCVENVDVASILRTLLNRLENYTQSAEASRSIFSWKLQSEENNFFHMLLKTIVTISEKCRKMKHSHITSMVSLLIAIVKLHEDWLRGNMDRINDLVSCISSFVHLRGEDLEQEMSVRKSEFFDAIEDLVVALVCLLRVSDWVRVSKLISLKEVLPHISQKRIAVGWMQFIVRNNDRVQTEKEAEILFEFLMPLIRDNVAETLTTSILSSKNSNALEVIEKEQVLLAKLLHIFYSEDLEVKFRMFTIARRSFGQGVLRLRYTLVPLIHCSLALTQQLKQASTHAEDSPQQFGISPRQVLQFVHEMVTALASKSEQMSLACVNLFLQCAIVADFCELDAITYEFTIQALIVYEDQISQSGDQSKALGLISASLRATTSLSPTNYETLATKVTQFGAKVNKKEDQALVILSCAHLFWHPGHQNGKLVLECLQRSLRVVDGLEKSAKQVSLFLEILEAYFYFHNVQVAEVSQRYLHGLLALVKEHLANMESDQAKVEGESRYRAIQGAIDSEAS</sequence>
<name>F0WCQ9_9STRA</name>
<dbReference type="Gene3D" id="1.25.40.660">
    <property type="entry name" value="Vacuolar protein sorting-associated protein 35, helical subcomplex Vps35-C"/>
    <property type="match status" value="1"/>
</dbReference>
<dbReference type="SUPFAM" id="SSF48371">
    <property type="entry name" value="ARM repeat"/>
    <property type="match status" value="1"/>
</dbReference>
<evidence type="ECO:0000256" key="4">
    <source>
        <dbReference type="ARBA" id="ARBA00022927"/>
    </source>
</evidence>
<accession>F0WCQ9</accession>
<protein>
    <recommendedName>
        <fullName evidence="6">Vacuolar protein sorting-associated protein 35</fullName>
    </recommendedName>
</protein>
<dbReference type="Pfam" id="PF03635">
    <property type="entry name" value="Vps35"/>
    <property type="match status" value="1"/>
</dbReference>
<dbReference type="PANTHER" id="PTHR11099">
    <property type="entry name" value="VACUOLAR SORTING PROTEIN 35"/>
    <property type="match status" value="1"/>
</dbReference>
<dbReference type="GO" id="GO:0042147">
    <property type="term" value="P:retrograde transport, endosome to Golgi"/>
    <property type="evidence" value="ECO:0007669"/>
    <property type="project" value="InterPro"/>
</dbReference>
<dbReference type="EMBL" id="FR824105">
    <property type="protein sequence ID" value="CCA18980.1"/>
    <property type="molecule type" value="Genomic_DNA"/>
</dbReference>
<dbReference type="HOGENOM" id="CLU_005836_1_0_1"/>
<keyword evidence="5" id="KW-0472">Membrane</keyword>
<organism evidence="7">
    <name type="scientific">Albugo laibachii Nc14</name>
    <dbReference type="NCBI Taxonomy" id="890382"/>
    <lineage>
        <taxon>Eukaryota</taxon>
        <taxon>Sar</taxon>
        <taxon>Stramenopiles</taxon>
        <taxon>Oomycota</taxon>
        <taxon>Peronosporomycetes</taxon>
        <taxon>Albuginales</taxon>
        <taxon>Albuginaceae</taxon>
        <taxon>Albugo</taxon>
    </lineage>
</organism>
<evidence type="ECO:0000256" key="1">
    <source>
        <dbReference type="ARBA" id="ARBA00004170"/>
    </source>
</evidence>
<reference evidence="7" key="1">
    <citation type="journal article" date="2011" name="PLoS Biol.">
        <title>Gene gain and loss during evolution of obligate parasitism in the white rust pathogen of Arabidopsis thaliana.</title>
        <authorList>
            <person name="Kemen E."/>
            <person name="Gardiner A."/>
            <person name="Schultz-Larsen T."/>
            <person name="Kemen A.C."/>
            <person name="Balmuth A.L."/>
            <person name="Robert-Seilaniantz A."/>
            <person name="Bailey K."/>
            <person name="Holub E."/>
            <person name="Studholme D.J."/>
            <person name="Maclean D."/>
            <person name="Jones J.D."/>
        </authorList>
    </citation>
    <scope>NUCLEOTIDE SEQUENCE</scope>
</reference>
<keyword evidence="4 6" id="KW-0653">Protein transport</keyword>